<dbReference type="PANTHER" id="PTHR23011:SF28">
    <property type="entry name" value="CYCLIC NUCLEOTIDE-BINDING DOMAIN CONTAINING PROTEIN"/>
    <property type="match status" value="1"/>
</dbReference>
<dbReference type="InterPro" id="IPR014710">
    <property type="entry name" value="RmlC-like_jellyroll"/>
</dbReference>
<dbReference type="Gene3D" id="2.60.120.10">
    <property type="entry name" value="Jelly Rolls"/>
    <property type="match status" value="2"/>
</dbReference>
<feature type="domain" description="Cyclic nucleotide-binding" evidence="1">
    <location>
        <begin position="162"/>
        <end position="206"/>
    </location>
</feature>
<dbReference type="AlphaFoldDB" id="A0A8K1FSA0"/>
<feature type="domain" description="Cyclic nucleotide-binding" evidence="1">
    <location>
        <begin position="40"/>
        <end position="110"/>
    </location>
</feature>
<keyword evidence="3" id="KW-1185">Reference proteome</keyword>
<name>A0A8K1FSA0_PYTOL</name>
<evidence type="ECO:0000313" key="3">
    <source>
        <dbReference type="Proteomes" id="UP000794436"/>
    </source>
</evidence>
<sequence>MFVHLFGKPTEDKLALVCTPKDRDPAMLDVIVSRLQNVPFFQDFPRSILEQVAANLEYEVVACGKCFALGEEHPHNFYVLLNGRISVRRKFGDFASSVTTHHLDVGVPFGCTGHMVSSSSKLLADESSEIGILWPDSYDATIRAYCTDQNNQIFQFLQQLKAFRHFSTSELGHIIGISERKRFRKGELVLDQNESPQYLGILRKGTCLMYQDFTMPPLRGEAEARRNRQRNEDSNDQRVLPFHRLLARPDWPLGFHVDNRHRKKRKQGRGRRNALMEHHMTKHQTADMMLLAARASSTASLTALAAEERPITPHALSGPALITTLCPGAIFGEATFHDQQNSRSKCSIVADSVVEVLLFDHLRLQDMELSPDVIKEILQYAPEYMEEDQVLKHRAEEETWNEYKNLRMLEVSKTRWPESKKHLRVLSNGCSIMLNATQ</sequence>
<reference evidence="2" key="1">
    <citation type="submission" date="2019-03" db="EMBL/GenBank/DDBJ databases">
        <title>Long read genome sequence of the mycoparasitic Pythium oligandrum ATCC 38472 isolated from sugarbeet rhizosphere.</title>
        <authorList>
            <person name="Gaulin E."/>
        </authorList>
    </citation>
    <scope>NUCLEOTIDE SEQUENCE</scope>
    <source>
        <strain evidence="2">ATCC 38472_TT</strain>
    </source>
</reference>
<comment type="caution">
    <text evidence="2">The sequence shown here is derived from an EMBL/GenBank/DDBJ whole genome shotgun (WGS) entry which is preliminary data.</text>
</comment>
<protein>
    <recommendedName>
        <fullName evidence="1">Cyclic nucleotide-binding domain-containing protein</fullName>
    </recommendedName>
</protein>
<dbReference type="OrthoDB" id="78107at2759"/>
<dbReference type="InterPro" id="IPR018490">
    <property type="entry name" value="cNMP-bd_dom_sf"/>
</dbReference>
<organism evidence="2 3">
    <name type="scientific">Pythium oligandrum</name>
    <name type="common">Mycoparasitic fungus</name>
    <dbReference type="NCBI Taxonomy" id="41045"/>
    <lineage>
        <taxon>Eukaryota</taxon>
        <taxon>Sar</taxon>
        <taxon>Stramenopiles</taxon>
        <taxon>Oomycota</taxon>
        <taxon>Peronosporomycetes</taxon>
        <taxon>Pythiales</taxon>
        <taxon>Pythiaceae</taxon>
        <taxon>Pythium</taxon>
    </lineage>
</organism>
<accession>A0A8K1FSA0</accession>
<dbReference type="SUPFAM" id="SSF51206">
    <property type="entry name" value="cAMP-binding domain-like"/>
    <property type="match status" value="2"/>
</dbReference>
<dbReference type="InterPro" id="IPR000595">
    <property type="entry name" value="cNMP-bd_dom"/>
</dbReference>
<evidence type="ECO:0000259" key="1">
    <source>
        <dbReference type="PROSITE" id="PS50042"/>
    </source>
</evidence>
<gene>
    <name evidence="2" type="ORF">Poli38472_005821</name>
</gene>
<dbReference type="Proteomes" id="UP000794436">
    <property type="component" value="Unassembled WGS sequence"/>
</dbReference>
<dbReference type="PANTHER" id="PTHR23011">
    <property type="entry name" value="CYCLIC NUCLEOTIDE-BINDING DOMAIN CONTAINING PROTEIN"/>
    <property type="match status" value="1"/>
</dbReference>
<evidence type="ECO:0000313" key="2">
    <source>
        <dbReference type="EMBL" id="TMW68353.1"/>
    </source>
</evidence>
<dbReference type="PROSITE" id="PS50042">
    <property type="entry name" value="CNMP_BINDING_3"/>
    <property type="match status" value="2"/>
</dbReference>
<proteinExistence type="predicted"/>
<dbReference type="EMBL" id="SPLM01000002">
    <property type="protein sequence ID" value="TMW68353.1"/>
    <property type="molecule type" value="Genomic_DNA"/>
</dbReference>